<organism evidence="1 2">
    <name type="scientific">Flavobacterium cheonanense</name>
    <dbReference type="NCBI Taxonomy" id="706183"/>
    <lineage>
        <taxon>Bacteria</taxon>
        <taxon>Pseudomonadati</taxon>
        <taxon>Bacteroidota</taxon>
        <taxon>Flavobacteriia</taxon>
        <taxon>Flavobacteriales</taxon>
        <taxon>Flavobacteriaceae</taxon>
        <taxon>Flavobacterium</taxon>
    </lineage>
</organism>
<gene>
    <name evidence="1" type="ORF">GCM10022389_21230</name>
</gene>
<protein>
    <submittedName>
        <fullName evidence="1">Uncharacterized protein</fullName>
    </submittedName>
</protein>
<accession>A0ABP7VXY4</accession>
<comment type="caution">
    <text evidence="1">The sequence shown here is derived from an EMBL/GenBank/DDBJ whole genome shotgun (WGS) entry which is preliminary data.</text>
</comment>
<proteinExistence type="predicted"/>
<name>A0ABP7VXY4_9FLAO</name>
<sequence length="108" mass="12531">MEAKPHPECIKISITEEEHSEEFTTYLNYNATLKAYDFHQVNRTFYPKYQSIKVEVVVNEDEIGKDLKYSFTLIIKEDSDDDGDGYFIKRPKSSPGKTVGFKTIEKVI</sequence>
<reference evidence="2" key="1">
    <citation type="journal article" date="2019" name="Int. J. Syst. Evol. Microbiol.">
        <title>The Global Catalogue of Microorganisms (GCM) 10K type strain sequencing project: providing services to taxonomists for standard genome sequencing and annotation.</title>
        <authorList>
            <consortium name="The Broad Institute Genomics Platform"/>
            <consortium name="The Broad Institute Genome Sequencing Center for Infectious Disease"/>
            <person name="Wu L."/>
            <person name="Ma J."/>
        </authorList>
    </citation>
    <scope>NUCLEOTIDE SEQUENCE [LARGE SCALE GENOMIC DNA]</scope>
    <source>
        <strain evidence="2">JCM 17069</strain>
    </source>
</reference>
<dbReference type="Proteomes" id="UP001500367">
    <property type="component" value="Unassembled WGS sequence"/>
</dbReference>
<keyword evidence="2" id="KW-1185">Reference proteome</keyword>
<evidence type="ECO:0000313" key="1">
    <source>
        <dbReference type="EMBL" id="GAA4075332.1"/>
    </source>
</evidence>
<evidence type="ECO:0000313" key="2">
    <source>
        <dbReference type="Proteomes" id="UP001500367"/>
    </source>
</evidence>
<dbReference type="EMBL" id="BAABCT010000005">
    <property type="protein sequence ID" value="GAA4075332.1"/>
    <property type="molecule type" value="Genomic_DNA"/>
</dbReference>